<dbReference type="Proteomes" id="UP000318943">
    <property type="component" value="Unassembled WGS sequence"/>
</dbReference>
<comment type="caution">
    <text evidence="1">The sequence shown here is derived from an EMBL/GenBank/DDBJ whole genome shotgun (WGS) entry which is preliminary data.</text>
</comment>
<evidence type="ECO:0000313" key="1">
    <source>
        <dbReference type="EMBL" id="TSP14043.1"/>
    </source>
</evidence>
<name>A0ABY3ETJ0_9BURK</name>
<gene>
    <name evidence="1" type="ORF">FGG12_06120</name>
</gene>
<accession>A0ABY3ETJ0</accession>
<proteinExistence type="predicted"/>
<evidence type="ECO:0000313" key="2">
    <source>
        <dbReference type="Proteomes" id="UP000318943"/>
    </source>
</evidence>
<dbReference type="RefSeq" id="WP_144196739.1">
    <property type="nucleotide sequence ID" value="NZ_VCIZ01000002.1"/>
</dbReference>
<reference evidence="1 2" key="1">
    <citation type="submission" date="2019-05" db="EMBL/GenBank/DDBJ databases">
        <title>Whole genome sequence analysis of Cupriavidus campinensis S14E4C strain.</title>
        <authorList>
            <person name="Abbaszade G."/>
            <person name="Szabo A."/>
            <person name="Toumi M."/>
            <person name="Toth E."/>
        </authorList>
    </citation>
    <scope>NUCLEOTIDE SEQUENCE [LARGE SCALE GENOMIC DNA]</scope>
    <source>
        <strain evidence="1 2">S14E4C</strain>
    </source>
</reference>
<dbReference type="EMBL" id="VCIZ01000002">
    <property type="protein sequence ID" value="TSP14043.1"/>
    <property type="molecule type" value="Genomic_DNA"/>
</dbReference>
<protein>
    <submittedName>
        <fullName evidence="1">Uncharacterized protein</fullName>
    </submittedName>
</protein>
<sequence>MMDVSKLSLLSDDALRTLNNAVVQILRQRQTAKQREAANQLHFGGIASFYSRKDGKTIKIRVDRMNLKTVSGTEVDPITHKPTSRTWRVSPSLLTAVITPAADQPRSGVATF</sequence>
<keyword evidence="2" id="KW-1185">Reference proteome</keyword>
<organism evidence="1 2">
    <name type="scientific">Cupriavidus campinensis</name>
    <dbReference type="NCBI Taxonomy" id="151783"/>
    <lineage>
        <taxon>Bacteria</taxon>
        <taxon>Pseudomonadati</taxon>
        <taxon>Pseudomonadota</taxon>
        <taxon>Betaproteobacteria</taxon>
        <taxon>Burkholderiales</taxon>
        <taxon>Burkholderiaceae</taxon>
        <taxon>Cupriavidus</taxon>
    </lineage>
</organism>